<proteinExistence type="predicted"/>
<evidence type="ECO:0000313" key="2">
    <source>
        <dbReference type="Proteomes" id="UP000261325"/>
    </source>
</evidence>
<comment type="caution">
    <text evidence="1">The sequence shown here is derived from an EMBL/GenBank/DDBJ whole genome shotgun (WGS) entry which is preliminary data.</text>
</comment>
<dbReference type="EMBL" id="DLYI01000313">
    <property type="protein sequence ID" value="HAC30686.1"/>
    <property type="molecule type" value="Genomic_DNA"/>
</dbReference>
<organism evidence="1 2">
    <name type="scientific">Marinobacter nauticus</name>
    <name type="common">Marinobacter hydrocarbonoclasticus</name>
    <name type="synonym">Marinobacter aquaeolei</name>
    <dbReference type="NCBI Taxonomy" id="2743"/>
    <lineage>
        <taxon>Bacteria</taxon>
        <taxon>Pseudomonadati</taxon>
        <taxon>Pseudomonadota</taxon>
        <taxon>Gammaproteobacteria</taxon>
        <taxon>Pseudomonadales</taxon>
        <taxon>Marinobacteraceae</taxon>
        <taxon>Marinobacter</taxon>
    </lineage>
</organism>
<gene>
    <name evidence="1" type="ORF">DCF82_23210</name>
</gene>
<name>A0A3B8WMF8_MARNT</name>
<dbReference type="AlphaFoldDB" id="A0A3B8WMF8"/>
<evidence type="ECO:0000313" key="1">
    <source>
        <dbReference type="EMBL" id="HAC30686.1"/>
    </source>
</evidence>
<protein>
    <submittedName>
        <fullName evidence="1">Uncharacterized protein</fullName>
    </submittedName>
</protein>
<reference evidence="1 2" key="1">
    <citation type="journal article" date="2018" name="Nat. Biotechnol.">
        <title>A standardized bacterial taxonomy based on genome phylogeny substantially revises the tree of life.</title>
        <authorList>
            <person name="Parks D.H."/>
            <person name="Chuvochina M."/>
            <person name="Waite D.W."/>
            <person name="Rinke C."/>
            <person name="Skarshewski A."/>
            <person name="Chaumeil P.A."/>
            <person name="Hugenholtz P."/>
        </authorList>
    </citation>
    <scope>NUCLEOTIDE SEQUENCE [LARGE SCALE GENOMIC DNA]</scope>
    <source>
        <strain evidence="1">UBA9049</strain>
    </source>
</reference>
<sequence>MYRSGPMTSEEIRKASGLATGTAVTARIRELRNDYHCDIPPAKPIKQLDGSTIYKYELKRVPLMIRLELTKERRRGWVPGVAA</sequence>
<dbReference type="Proteomes" id="UP000261325">
    <property type="component" value="Unassembled WGS sequence"/>
</dbReference>
<accession>A0A3B8WMF8</accession>